<evidence type="ECO:0000313" key="2">
    <source>
        <dbReference type="EMBL" id="CUX68710.1"/>
    </source>
</evidence>
<proteinExistence type="predicted"/>
<dbReference type="Proteomes" id="UP000191897">
    <property type="component" value="Unassembled WGS sequence"/>
</dbReference>
<protein>
    <submittedName>
        <fullName evidence="2">Uncharacterized protein</fullName>
    </submittedName>
</protein>
<accession>A0A1S7SFY2</accession>
<gene>
    <name evidence="2" type="ORF">AGR4C_pc30064</name>
</gene>
<reference evidence="2 3" key="1">
    <citation type="submission" date="2016-01" db="EMBL/GenBank/DDBJ databases">
        <authorList>
            <person name="Oliw E.H."/>
        </authorList>
    </citation>
    <scope>NUCLEOTIDE SEQUENCE [LARGE SCALE GENOMIC DNA]</scope>
    <source>
        <strain evidence="2 3">Kerr 14</strain>
    </source>
</reference>
<organism evidence="2 3">
    <name type="scientific">Agrobacterium tumefaciens str. Kerr 14</name>
    <dbReference type="NCBI Taxonomy" id="1183424"/>
    <lineage>
        <taxon>Bacteria</taxon>
        <taxon>Pseudomonadati</taxon>
        <taxon>Pseudomonadota</taxon>
        <taxon>Alphaproteobacteria</taxon>
        <taxon>Hyphomicrobiales</taxon>
        <taxon>Rhizobiaceae</taxon>
        <taxon>Rhizobium/Agrobacterium group</taxon>
        <taxon>Agrobacterium</taxon>
        <taxon>Agrobacterium tumefaciens complex</taxon>
    </lineage>
</organism>
<evidence type="ECO:0000313" key="3">
    <source>
        <dbReference type="Proteomes" id="UP000191897"/>
    </source>
</evidence>
<dbReference type="AlphaFoldDB" id="A0A1S7SFY2"/>
<feature type="region of interest" description="Disordered" evidence="1">
    <location>
        <begin position="1"/>
        <end position="42"/>
    </location>
</feature>
<sequence length="110" mass="12708">MSRLTRAPVTHSGTMRRPESYGPSERRSCTNSVHEDLGDETKNADQRIHGAHLRMHLNARLYVTDMLRAAGFFSGFVGLWQTLEQFISFFHQLPMCPDSIDRDRFQVRGR</sequence>
<dbReference type="EMBL" id="FBWC01000045">
    <property type="protein sequence ID" value="CUX68710.1"/>
    <property type="molecule type" value="Genomic_DNA"/>
</dbReference>
<feature type="compositionally biased region" description="Basic and acidic residues" evidence="1">
    <location>
        <begin position="16"/>
        <end position="42"/>
    </location>
</feature>
<name>A0A1S7SFY2_AGRTU</name>
<evidence type="ECO:0000256" key="1">
    <source>
        <dbReference type="SAM" id="MobiDB-lite"/>
    </source>
</evidence>